<dbReference type="OrthoDB" id="6496803at2"/>
<dbReference type="Pfam" id="PF06568">
    <property type="entry name" value="YjiS-like"/>
    <property type="match status" value="1"/>
</dbReference>
<proteinExistence type="predicted"/>
<keyword evidence="3" id="KW-1185">Reference proteome</keyword>
<dbReference type="RefSeq" id="WP_090379794.1">
    <property type="nucleotide sequence ID" value="NZ_CP156749.1"/>
</dbReference>
<dbReference type="InterPro" id="IPR009506">
    <property type="entry name" value="YjiS-like"/>
</dbReference>
<gene>
    <name evidence="2" type="ORF">SAMN05421553_1990</name>
</gene>
<organism evidence="2 3">
    <name type="scientific">Pseudomonas anguilliseptica</name>
    <dbReference type="NCBI Taxonomy" id="53406"/>
    <lineage>
        <taxon>Bacteria</taxon>
        <taxon>Pseudomonadati</taxon>
        <taxon>Pseudomonadota</taxon>
        <taxon>Gammaproteobacteria</taxon>
        <taxon>Pseudomonadales</taxon>
        <taxon>Pseudomonadaceae</taxon>
        <taxon>Pseudomonas</taxon>
    </lineage>
</organism>
<dbReference type="EMBL" id="FNSC01000001">
    <property type="protein sequence ID" value="SED07931.1"/>
    <property type="molecule type" value="Genomic_DNA"/>
</dbReference>
<reference evidence="3" key="1">
    <citation type="submission" date="2016-10" db="EMBL/GenBank/DDBJ databases">
        <authorList>
            <person name="Varghese N."/>
            <person name="Submissions S."/>
        </authorList>
    </citation>
    <scope>NUCLEOTIDE SEQUENCE [LARGE SCALE GENOMIC DNA]</scope>
    <source>
        <strain evidence="3">DSM 12111</strain>
    </source>
</reference>
<evidence type="ECO:0000259" key="1">
    <source>
        <dbReference type="Pfam" id="PF06568"/>
    </source>
</evidence>
<dbReference type="AlphaFoldDB" id="A0A1H4XST7"/>
<accession>A0A1H4XST7</accession>
<dbReference type="Proteomes" id="UP000242849">
    <property type="component" value="Unassembled WGS sequence"/>
</dbReference>
<name>A0A1H4XST7_PSEAG</name>
<feature type="domain" description="YjiS-like" evidence="1">
    <location>
        <begin position="38"/>
        <end position="70"/>
    </location>
</feature>
<evidence type="ECO:0000313" key="3">
    <source>
        <dbReference type="Proteomes" id="UP000242849"/>
    </source>
</evidence>
<sequence length="81" mass="9369">MNGLSDVRLTMKSGELQQESVGRHLYAQTDKAKPTVGRWSAFWLRLTTRRALLRLTDEQLKDIGLSRAQAQREAQLPFWKL</sequence>
<evidence type="ECO:0000313" key="2">
    <source>
        <dbReference type="EMBL" id="SED07931.1"/>
    </source>
</evidence>
<protein>
    <submittedName>
        <fullName evidence="2">Uncharacterized conserved protein YjiS, DUF1127 family</fullName>
    </submittedName>
</protein>